<dbReference type="Gene3D" id="3.40.190.10">
    <property type="entry name" value="Periplasmic binding protein-like II"/>
    <property type="match status" value="2"/>
</dbReference>
<feature type="chain" id="PRO_5002628234" evidence="1">
    <location>
        <begin position="26"/>
        <end position="267"/>
    </location>
</feature>
<evidence type="ECO:0000313" key="2">
    <source>
        <dbReference type="EMBL" id="EAV41244.1"/>
    </source>
</evidence>
<name>A0P159_ROSAI</name>
<organism evidence="2 3">
    <name type="scientific">Roseibium aggregatum (strain ATCC 25650 / DSM 13394 / JCM 20685 / NBRC 16684 / NCIMB 2208 / IAM 12614 / B1)</name>
    <name type="common">Stappia aggregata</name>
    <dbReference type="NCBI Taxonomy" id="384765"/>
    <lineage>
        <taxon>Bacteria</taxon>
        <taxon>Pseudomonadati</taxon>
        <taxon>Pseudomonadota</taxon>
        <taxon>Alphaproteobacteria</taxon>
        <taxon>Hyphomicrobiales</taxon>
        <taxon>Stappiaceae</taxon>
        <taxon>Roseibium</taxon>
    </lineage>
</organism>
<dbReference type="OrthoDB" id="7354650at2"/>
<proteinExistence type="predicted"/>
<dbReference type="eggNOG" id="COG0834">
    <property type="taxonomic scope" value="Bacteria"/>
</dbReference>
<dbReference type="RefSeq" id="WP_006938864.1">
    <property type="nucleotide sequence ID" value="NZ_AAUW01000022.1"/>
</dbReference>
<keyword evidence="1" id="KW-0732">Signal</keyword>
<dbReference type="SUPFAM" id="SSF53850">
    <property type="entry name" value="Periplasmic binding protein-like II"/>
    <property type="match status" value="1"/>
</dbReference>
<accession>A0P159</accession>
<evidence type="ECO:0000313" key="3">
    <source>
        <dbReference type="Proteomes" id="UP000004848"/>
    </source>
</evidence>
<protein>
    <submittedName>
        <fullName evidence="2">Uncharacterized protein</fullName>
    </submittedName>
</protein>
<feature type="signal peptide" evidence="1">
    <location>
        <begin position="1"/>
        <end position="25"/>
    </location>
</feature>
<dbReference type="Proteomes" id="UP000004848">
    <property type="component" value="Unassembled WGS sequence"/>
</dbReference>
<evidence type="ECO:0000256" key="1">
    <source>
        <dbReference type="SAM" id="SignalP"/>
    </source>
</evidence>
<dbReference type="AlphaFoldDB" id="A0P159"/>
<reference evidence="2 3" key="1">
    <citation type="submission" date="2006-05" db="EMBL/GenBank/DDBJ databases">
        <authorList>
            <person name="King G."/>
            <person name="Ferriera S."/>
            <person name="Johnson J."/>
            <person name="Kravitz S."/>
            <person name="Beeson K."/>
            <person name="Sutton G."/>
            <person name="Rogers Y.-H."/>
            <person name="Friedman R."/>
            <person name="Frazier M."/>
            <person name="Venter J.C."/>
        </authorList>
    </citation>
    <scope>NUCLEOTIDE SEQUENCE [LARGE SCALE GENOMIC DNA]</scope>
    <source>
        <strain evidence="3">ATCC 25650 / DSM 13394 / JCM 20685 / NBRC 16684 / NCIMB 2208 / IAM 12614 / B1</strain>
    </source>
</reference>
<comment type="caution">
    <text evidence="2">The sequence shown here is derived from an EMBL/GenBank/DDBJ whole genome shotgun (WGS) entry which is preliminary data.</text>
</comment>
<gene>
    <name evidence="2" type="ORF">SIAM614_29196</name>
</gene>
<dbReference type="EMBL" id="AAUW01000022">
    <property type="protein sequence ID" value="EAV41244.1"/>
    <property type="molecule type" value="Genomic_DNA"/>
</dbReference>
<dbReference type="GeneID" id="68849192"/>
<sequence length="267" mass="29548">MITRRFFLSACIAGLPTMKVVPAMAKAGQPAVLNSALQIDAPPYAYLDKNVMAMRGVLIDLLNILDGPCIGSFLHRGYPWARAQSMVAAGAADVFCCQVTDERHSYAYFAPTPIAVYASRRLFFSKDNPNAGAIPMARSIEDLYEFTTVDLIGDSRADEIWRSHPNRTLVAETESVISMLRARHADFALADPLTIQFKMRELGYQDTLSSASGSHICGLRPEGIHFGLRKTFPDAQALVEKVDEKIRTTLSSNLRQQVMARYVTKIT</sequence>